<protein>
    <recommendedName>
        <fullName evidence="6">DUF975 family protein</fullName>
    </recommendedName>
</protein>
<feature type="transmembrane region" description="Helical" evidence="1">
    <location>
        <begin position="28"/>
        <end position="46"/>
    </location>
</feature>
<keyword evidence="1" id="KW-1133">Transmembrane helix</keyword>
<reference evidence="2 4" key="1">
    <citation type="submission" date="2020-12" db="EMBL/GenBank/DDBJ databases">
        <title>strain FJAT-54423T represents a novel species of the genus Brevibacillus.</title>
        <authorList>
            <person name="Tang R."/>
        </authorList>
    </citation>
    <scope>NUCLEOTIDE SEQUENCE [LARGE SCALE GENOMIC DNA]</scope>
    <source>
        <strain evidence="2 4">FJAT-54423</strain>
    </source>
</reference>
<dbReference type="RefSeq" id="WP_198828335.1">
    <property type="nucleotide sequence ID" value="NZ_CP066308.1"/>
</dbReference>
<evidence type="ECO:0000313" key="5">
    <source>
        <dbReference type="Proteomes" id="UP000677234"/>
    </source>
</evidence>
<accession>A0A7T5ELI4</accession>
<name>A0A7T5ELI4_9BACL</name>
<feature type="transmembrane region" description="Helical" evidence="1">
    <location>
        <begin position="204"/>
        <end position="228"/>
    </location>
</feature>
<evidence type="ECO:0000313" key="4">
    <source>
        <dbReference type="Proteomes" id="UP000595847"/>
    </source>
</evidence>
<dbReference type="Proteomes" id="UP000595847">
    <property type="component" value="Chromosome"/>
</dbReference>
<keyword evidence="1" id="KW-0472">Membrane</keyword>
<feature type="transmembrane region" description="Helical" evidence="1">
    <location>
        <begin position="172"/>
        <end position="192"/>
    </location>
</feature>
<dbReference type="EMBL" id="CP073708">
    <property type="protein sequence ID" value="QUO41850.1"/>
    <property type="molecule type" value="Genomic_DNA"/>
</dbReference>
<dbReference type="Proteomes" id="UP000677234">
    <property type="component" value="Chromosome"/>
</dbReference>
<organism evidence="2 4">
    <name type="scientific">Brevibacillus composti</name>
    <dbReference type="NCBI Taxonomy" id="2796470"/>
    <lineage>
        <taxon>Bacteria</taxon>
        <taxon>Bacillati</taxon>
        <taxon>Bacillota</taxon>
        <taxon>Bacilli</taxon>
        <taxon>Bacillales</taxon>
        <taxon>Paenibacillaceae</taxon>
        <taxon>Brevibacillus</taxon>
    </lineage>
</organism>
<evidence type="ECO:0008006" key="6">
    <source>
        <dbReference type="Google" id="ProtNLM"/>
    </source>
</evidence>
<dbReference type="AlphaFoldDB" id="A0A7T5ELI4"/>
<evidence type="ECO:0000256" key="1">
    <source>
        <dbReference type="SAM" id="Phobius"/>
    </source>
</evidence>
<reference evidence="3" key="2">
    <citation type="submission" date="2021-04" db="EMBL/GenBank/DDBJ databases">
        <title>Brevibacillus composti FJAT-54423, complete genome.</title>
        <authorList>
            <person name="Tang R."/>
        </authorList>
    </citation>
    <scope>NUCLEOTIDE SEQUENCE</scope>
    <source>
        <strain evidence="3">FJAT-54424</strain>
    </source>
</reference>
<dbReference type="KEGG" id="bcop:JD108_01910"/>
<feature type="transmembrane region" description="Helical" evidence="1">
    <location>
        <begin position="66"/>
        <end position="87"/>
    </location>
</feature>
<evidence type="ECO:0000313" key="2">
    <source>
        <dbReference type="EMBL" id="QQE74765.1"/>
    </source>
</evidence>
<feature type="transmembrane region" description="Helical" evidence="1">
    <location>
        <begin position="108"/>
        <end position="133"/>
    </location>
</feature>
<evidence type="ECO:0000313" key="3">
    <source>
        <dbReference type="EMBL" id="QUO41850.1"/>
    </source>
</evidence>
<proteinExistence type="predicted"/>
<gene>
    <name evidence="2" type="ORF">JD108_01910</name>
    <name evidence="3" type="ORF">KDJ56_01910</name>
</gene>
<dbReference type="EMBL" id="CP066308">
    <property type="protein sequence ID" value="QQE74765.1"/>
    <property type="molecule type" value="Genomic_DNA"/>
</dbReference>
<keyword evidence="5" id="KW-1185">Reference proteome</keyword>
<keyword evidence="1" id="KW-0812">Transmembrane</keyword>
<sequence>MMIIQPINIHPQPISALLVHALQIGKRIWLSQFPVLFLVASLLYWSQQGLADWALSKGWHSSFVPLITAPVSVFFTNLYLVYVAIVLKRSDSGIHWDQQLQAVSATAVLLPTVILASLLSFAAIFLGTILLIIPGLLLLLWFTVFPQIAAFERIGAMASLKRSLFLVKGSSLRVAGLLLAFIAIRLVLQLVPELLFPTAASQPGLTFSLFIISEMLILPFEGAAYYLLYLELRARKEAFDYEVYREEAKAG</sequence>